<name>A0A011MCJ7_9PROT</name>
<evidence type="ECO:0000313" key="3">
    <source>
        <dbReference type="Proteomes" id="UP000020218"/>
    </source>
</evidence>
<dbReference type="AlphaFoldDB" id="A0A011MCJ7"/>
<dbReference type="InterPro" id="IPR047798">
    <property type="entry name" value="BPSS1780-like"/>
</dbReference>
<evidence type="ECO:0000256" key="1">
    <source>
        <dbReference type="SAM" id="Phobius"/>
    </source>
</evidence>
<gene>
    <name evidence="2" type="ORF">AW08_02009</name>
</gene>
<dbReference type="EMBL" id="JFAX01000010">
    <property type="protein sequence ID" value="EXI67453.1"/>
    <property type="molecule type" value="Genomic_DNA"/>
</dbReference>
<comment type="caution">
    <text evidence="2">The sequence shown here is derived from an EMBL/GenBank/DDBJ whole genome shotgun (WGS) entry which is preliminary data.</text>
</comment>
<evidence type="ECO:0000313" key="2">
    <source>
        <dbReference type="EMBL" id="EXI67453.1"/>
    </source>
</evidence>
<accession>A0A011MCJ7</accession>
<sequence>MSIQDNPFQTPVARLQDHGELVIGDFQGGGRLLPLSHGYRWLQRGWQLFRTAPGTWIGIAVACLAVLLILGSIPFLNVAVNLLAPVFIGGLSIGCRAIEDGEGIRFSHLFAGFSRRPGTLLMVGLLYLLGLLLMAIIIGVVAALTGAVAVGTADGAGGEAALWTFLLSLGVMILVFTPLAMAVWLAPPLVVLHDFSASQAIWTSLRVALRNLPPFMVYGVLVLLLAVCASLPLLLGWLLLLPVIYASLYAAYRDIFFSE</sequence>
<dbReference type="Proteomes" id="UP000020218">
    <property type="component" value="Unassembled WGS sequence"/>
</dbReference>
<dbReference type="PATRIC" id="fig|1454001.3.peg.2052"/>
<protein>
    <submittedName>
        <fullName evidence="2">Integral membrane protein</fullName>
    </submittedName>
</protein>
<feature type="transmembrane region" description="Helical" evidence="1">
    <location>
        <begin position="54"/>
        <end position="73"/>
    </location>
</feature>
<reference evidence="2" key="1">
    <citation type="submission" date="2014-02" db="EMBL/GenBank/DDBJ databases">
        <title>Expanding our view of genomic diversity in Candidatus Accumulibacter clades.</title>
        <authorList>
            <person name="Skennerton C.T."/>
            <person name="Barr J.J."/>
            <person name="Slater F.R."/>
            <person name="Bond P.L."/>
            <person name="Tyson G.W."/>
        </authorList>
    </citation>
    <scope>NUCLEOTIDE SEQUENCE [LARGE SCALE GENOMIC DNA]</scope>
</reference>
<organism evidence="2 3">
    <name type="scientific">Candidatus Accumulibacter adjunctus</name>
    <dbReference type="NCBI Taxonomy" id="1454001"/>
    <lineage>
        <taxon>Bacteria</taxon>
        <taxon>Pseudomonadati</taxon>
        <taxon>Pseudomonadota</taxon>
        <taxon>Betaproteobacteria</taxon>
        <taxon>Candidatus Accumulibacter</taxon>
    </lineage>
</organism>
<feature type="transmembrane region" description="Helical" evidence="1">
    <location>
        <begin position="119"/>
        <end position="148"/>
    </location>
</feature>
<keyword evidence="1" id="KW-1133">Transmembrane helix</keyword>
<feature type="transmembrane region" description="Helical" evidence="1">
    <location>
        <begin position="160"/>
        <end position="186"/>
    </location>
</feature>
<keyword evidence="1" id="KW-0472">Membrane</keyword>
<proteinExistence type="predicted"/>
<dbReference type="STRING" id="1454001.AW08_02009"/>
<dbReference type="NCBIfam" id="NF041043">
    <property type="entry name" value="BPSS1780_fam"/>
    <property type="match status" value="1"/>
</dbReference>
<keyword evidence="1" id="KW-0812">Transmembrane</keyword>
<keyword evidence="3" id="KW-1185">Reference proteome</keyword>